<organism evidence="2 3">
    <name type="scientific">Schaalia canis</name>
    <dbReference type="NCBI Taxonomy" id="100469"/>
    <lineage>
        <taxon>Bacteria</taxon>
        <taxon>Bacillati</taxon>
        <taxon>Actinomycetota</taxon>
        <taxon>Actinomycetes</taxon>
        <taxon>Actinomycetales</taxon>
        <taxon>Actinomycetaceae</taxon>
        <taxon>Schaalia</taxon>
    </lineage>
</organism>
<dbReference type="SMART" id="SM00849">
    <property type="entry name" value="Lactamase_B"/>
    <property type="match status" value="1"/>
</dbReference>
<dbReference type="InterPro" id="IPR001279">
    <property type="entry name" value="Metallo-B-lactamas"/>
</dbReference>
<dbReference type="InterPro" id="IPR052159">
    <property type="entry name" value="Competence_DNA_uptake"/>
</dbReference>
<proteinExistence type="predicted"/>
<dbReference type="Proteomes" id="UP000280444">
    <property type="component" value="Unassembled WGS sequence"/>
</dbReference>
<evidence type="ECO:0000259" key="1">
    <source>
        <dbReference type="SMART" id="SM00849"/>
    </source>
</evidence>
<comment type="caution">
    <text evidence="2">The sequence shown here is derived from an EMBL/GenBank/DDBJ whole genome shotgun (WGS) entry which is preliminary data.</text>
</comment>
<dbReference type="GO" id="GO:0016787">
    <property type="term" value="F:hydrolase activity"/>
    <property type="evidence" value="ECO:0007669"/>
    <property type="project" value="UniProtKB-KW"/>
</dbReference>
<dbReference type="Gene3D" id="3.60.15.10">
    <property type="entry name" value="Ribonuclease Z/Hydroxyacylglutathione hydrolase-like"/>
    <property type="match status" value="1"/>
</dbReference>
<keyword evidence="2" id="KW-0378">Hydrolase</keyword>
<feature type="domain" description="Metallo-beta-lactamase" evidence="1">
    <location>
        <begin position="14"/>
        <end position="207"/>
    </location>
</feature>
<dbReference type="InterPro" id="IPR036866">
    <property type="entry name" value="RibonucZ/Hydroxyglut_hydro"/>
</dbReference>
<keyword evidence="3" id="KW-1185">Reference proteome</keyword>
<dbReference type="PANTHER" id="PTHR30619:SF1">
    <property type="entry name" value="RECOMBINATION PROTEIN 2"/>
    <property type="match status" value="1"/>
</dbReference>
<dbReference type="PANTHER" id="PTHR30619">
    <property type="entry name" value="DNA INTERNALIZATION/COMPETENCE PROTEIN COMEC/REC2"/>
    <property type="match status" value="1"/>
</dbReference>
<sequence>MCSQQYVDILDVGHGSCVVVRDGEHVILVDTGAPGKVLEYLREEKIQRIDAVILSHADSDHIGGLLSILAQNDPRIVVGEVHCAADAAKGTRIWGDLLFHLDDLQQSGDKVTILKPQYRHSVDVGSGGLFKIKFVGPRPSIAFLGPGAKGRSGRKITTNSASVIVQVMAGGEPLLLLPGDVDENACTSFIDDKLIEHATRYLMLPHHGGRIAASSSRNRDIVSALVDIVRPEVVFISNGRAGKFKNPRPEVLEAVRAASSSVSIMCSQLSETCSKDVVHRSPSAFSVYSCGAVYGYSCKGSTRLYAERNFNIEQDINGHVQFLETVAGALCMKQGS</sequence>
<protein>
    <submittedName>
        <fullName evidence="2">MBL fold metallo-hydrolase</fullName>
    </submittedName>
</protein>
<gene>
    <name evidence="2" type="ORF">EII11_03380</name>
</gene>
<accession>A0A3P1SG03</accession>
<reference evidence="2 3" key="1">
    <citation type="submission" date="2018-11" db="EMBL/GenBank/DDBJ databases">
        <title>Genomes From Bacteria Associated with the Canine Oral Cavity: a Test Case for Automated Genome-Based Taxonomic Assignment.</title>
        <authorList>
            <person name="Coil D.A."/>
            <person name="Jospin G."/>
            <person name="Darling A.E."/>
            <person name="Wallis C."/>
            <person name="Davis I.J."/>
            <person name="Harris S."/>
            <person name="Eisen J.A."/>
            <person name="Holcombe L.J."/>
            <person name="O'Flynn C."/>
        </authorList>
    </citation>
    <scope>NUCLEOTIDE SEQUENCE [LARGE SCALE GENOMIC DNA]</scope>
    <source>
        <strain evidence="2 3">OH770</strain>
    </source>
</reference>
<dbReference type="RefSeq" id="WP_124868611.1">
    <property type="nucleotide sequence ID" value="NZ_RQZF01000002.1"/>
</dbReference>
<evidence type="ECO:0000313" key="2">
    <source>
        <dbReference type="EMBL" id="RRC95907.1"/>
    </source>
</evidence>
<dbReference type="Pfam" id="PF00753">
    <property type="entry name" value="Lactamase_B"/>
    <property type="match status" value="1"/>
</dbReference>
<dbReference type="OrthoDB" id="7177610at2"/>
<dbReference type="SUPFAM" id="SSF56281">
    <property type="entry name" value="Metallo-hydrolase/oxidoreductase"/>
    <property type="match status" value="1"/>
</dbReference>
<name>A0A3P1SG03_9ACTO</name>
<dbReference type="EMBL" id="RQZF01000002">
    <property type="protein sequence ID" value="RRC95907.1"/>
    <property type="molecule type" value="Genomic_DNA"/>
</dbReference>
<evidence type="ECO:0000313" key="3">
    <source>
        <dbReference type="Proteomes" id="UP000280444"/>
    </source>
</evidence>
<dbReference type="AlphaFoldDB" id="A0A3P1SG03"/>